<feature type="compositionally biased region" description="Polar residues" evidence="6">
    <location>
        <begin position="214"/>
        <end position="223"/>
    </location>
</feature>
<evidence type="ECO:0000256" key="1">
    <source>
        <dbReference type="ARBA" id="ARBA00004114"/>
    </source>
</evidence>
<organism evidence="7">
    <name type="scientific">Schistocephalus solidus</name>
    <name type="common">Tapeworm</name>
    <dbReference type="NCBI Taxonomy" id="70667"/>
    <lineage>
        <taxon>Eukaryota</taxon>
        <taxon>Metazoa</taxon>
        <taxon>Spiralia</taxon>
        <taxon>Lophotrochozoa</taxon>
        <taxon>Platyhelminthes</taxon>
        <taxon>Cestoda</taxon>
        <taxon>Eucestoda</taxon>
        <taxon>Diphyllobothriidea</taxon>
        <taxon>Diphyllobothriidae</taxon>
        <taxon>Schistocephalus</taxon>
    </lineage>
</organism>
<evidence type="ECO:0000256" key="5">
    <source>
        <dbReference type="SAM" id="Coils"/>
    </source>
</evidence>
<dbReference type="EMBL" id="GEEE01024023">
    <property type="protein sequence ID" value="JAP39202.1"/>
    <property type="molecule type" value="Transcribed_RNA"/>
</dbReference>
<evidence type="ECO:0000313" key="7">
    <source>
        <dbReference type="EMBL" id="JAP39202.1"/>
    </source>
</evidence>
<dbReference type="Gene3D" id="1.20.5.340">
    <property type="match status" value="1"/>
</dbReference>
<feature type="coiled-coil region" evidence="5">
    <location>
        <begin position="88"/>
        <end position="164"/>
    </location>
</feature>
<keyword evidence="3" id="KW-0206">Cytoskeleton</keyword>
<name>A0A0X3NTZ7_SCHSO</name>
<dbReference type="InterPro" id="IPR051877">
    <property type="entry name" value="Centriole_BasalBody_StrucProt"/>
</dbReference>
<feature type="coiled-coil region" evidence="5">
    <location>
        <begin position="288"/>
        <end position="391"/>
    </location>
</feature>
<evidence type="ECO:0000256" key="6">
    <source>
        <dbReference type="SAM" id="MobiDB-lite"/>
    </source>
</evidence>
<dbReference type="PANTHER" id="PTHR20544:SF0">
    <property type="entry name" value="NUCLEOPROTEIN TPR_MLP1 DOMAIN-CONTAINING PROTEIN"/>
    <property type="match status" value="1"/>
</dbReference>
<dbReference type="SUPFAM" id="SSF57997">
    <property type="entry name" value="Tropomyosin"/>
    <property type="match status" value="2"/>
</dbReference>
<gene>
    <name evidence="7" type="ORF">TR117406</name>
</gene>
<comment type="similarity">
    <text evidence="4">Belongs to the CEP135/TSGA10 family.</text>
</comment>
<evidence type="ECO:0000256" key="4">
    <source>
        <dbReference type="ARBA" id="ARBA00038123"/>
    </source>
</evidence>
<dbReference type="GO" id="GO:0005814">
    <property type="term" value="C:centriole"/>
    <property type="evidence" value="ECO:0007669"/>
    <property type="project" value="UniProtKB-SubCell"/>
</dbReference>
<feature type="coiled-coil region" evidence="5">
    <location>
        <begin position="424"/>
        <end position="1193"/>
    </location>
</feature>
<reference evidence="7" key="1">
    <citation type="submission" date="2016-01" db="EMBL/GenBank/DDBJ databases">
        <title>Reference transcriptome for the parasite Schistocephalus solidus: insights into the molecular evolution of parasitism.</title>
        <authorList>
            <person name="Hebert F.O."/>
            <person name="Grambauer S."/>
            <person name="Barber I."/>
            <person name="Landry C.R."/>
            <person name="Aubin-Horth N."/>
        </authorList>
    </citation>
    <scope>NUCLEOTIDE SEQUENCE</scope>
</reference>
<comment type="subcellular location">
    <subcellularLocation>
        <location evidence="1">Cytoplasm</location>
        <location evidence="1">Cytoskeleton</location>
        <location evidence="1">Microtubule organizing center</location>
        <location evidence="1">Centrosome</location>
        <location evidence="1">Centriole</location>
    </subcellularLocation>
</comment>
<feature type="region of interest" description="Disordered" evidence="6">
    <location>
        <begin position="263"/>
        <end position="284"/>
    </location>
</feature>
<dbReference type="AlphaFoldDB" id="A0A0X3NTZ7"/>
<dbReference type="Gene3D" id="1.20.5.1000">
    <property type="entry name" value="arf6 gtpase in complex with a specific effector, jip4"/>
    <property type="match status" value="1"/>
</dbReference>
<dbReference type="Gene3D" id="1.10.287.1490">
    <property type="match status" value="2"/>
</dbReference>
<feature type="compositionally biased region" description="Basic and acidic residues" evidence="6">
    <location>
        <begin position="238"/>
        <end position="247"/>
    </location>
</feature>
<keyword evidence="2" id="KW-0963">Cytoplasm</keyword>
<sequence>MSLSKPELEEKINQLLRENSILSKHNKLLEFKLSQFQGKTPYTSTIPNQSTAWSVSGSKLNSYLHEGRTPFLETRRAAIGVVDSCTIRQRLETELDAMKKENARVNGDLSESRRMTLSVEQDAQDLRTFLLRAEEDKKRLAQRIEKLTANERALVLEIERLKRLTGTRGQKMAGKRISQLDEHIAGIEQDRDYWRSQVELLTHMLACSSLVGKNGSSKQLSKSTSEKALRSGSLTSKTRRDTQKAKMEEEIKQLRAERDALKSHLSSQRIHAEHRSTGLPRAQSLNRMKSCEEAHENQKLRLERDELQLMLNRLETRVQEIQTNVQSLTKERDDLHRLYNEARNEIHRLHHDLYDAHNCGDRNSTAQQELLSRLESGNEHAQAEISRLTAERDSVVTKYKKILELESQDKLRHNKQMDYLEKALSEATAERDEVMGRVNGLRRKLEDLQCHQVQIEQKLTEKQEKLKRANEEVADLRQEVDVKQRRIDEVEGRMNSLKMQLADLENAFGRSESRADENAQRLQMEREETARLQFQIDTMTTERDKLQQELEEIFQAKTNLQKQNKYLEKKYLSAVCERDEAATDCSKLNGELKDAEKRLHDFEADASAWASKYQLEKATNETLMERCSVTERRLESAEMRAENGAEQLRKSQDAAHQLELQLKSQLEQLDWLKSSVDRLTQENANLRNTVELANKDKLKLESCIEELTTANRQLARDRDDLTHRHSMSRERAAELEAENRALDAEVKRNVETLRNERGASADLRQHYENNKQRCELLEREVSDLMAKLRDAEERMRQVETRCGQLECELRLEHDDYLQIRARTEAIEDQRDSLEANLKVVNQRLADLEVERSAQSKEVKEALAASEEAARTLARKDEQVQMLQAEQQSLRSELAAAQSSLRDSRREAESADREVSRCRDEIAALNRDLHRLQSSLRETIDERNDMKQRLEEYLNEIARLERIMTERDRERELLSEQLRAANEDAEIWRSRWEKSEGSISAIRAECEEREIEVARLRDALESKERELSQCRSDLTAAEARAASTSKAAYESNENARLARSEIDALTMEISRLREAVARAEASKAAADRESTHCQIDVEQLRAQLDDNEAELARLKDQLATERENSRNLRVLLQSSKEKEHIVAMDAQEKTNEIILLRERAVNAEERAESQQREVERLYERLSETEREATRLSRSLSTERFEKERMLSEIRLTNMPTPYRPSPYTASIGTNRYVSHSMGRLRSPFQEREDI</sequence>
<feature type="region of interest" description="Disordered" evidence="6">
    <location>
        <begin position="212"/>
        <end position="247"/>
    </location>
</feature>
<evidence type="ECO:0000256" key="3">
    <source>
        <dbReference type="ARBA" id="ARBA00023212"/>
    </source>
</evidence>
<accession>A0A0X3NTZ7</accession>
<protein>
    <submittedName>
        <fullName evidence="7">Uncharacterized protein</fullName>
    </submittedName>
</protein>
<evidence type="ECO:0000256" key="2">
    <source>
        <dbReference type="ARBA" id="ARBA00022490"/>
    </source>
</evidence>
<keyword evidence="5" id="KW-0175">Coiled coil</keyword>
<dbReference type="PANTHER" id="PTHR20544">
    <property type="entry name" value="CENTROSOMAL PROTEIN CEP135"/>
    <property type="match status" value="1"/>
</dbReference>
<proteinExistence type="inferred from homology"/>